<dbReference type="Pfam" id="PF03136">
    <property type="entry name" value="Pup_ligase"/>
    <property type="match status" value="1"/>
</dbReference>
<comment type="miscellaneous">
    <text evidence="7">The reaction mechanism probably proceeds via the activation of Pup by phosphorylation of its C-terminal glutamate, which is then subject to nucleophilic attack by the substrate lysine, resulting in an isopeptide bond and the release of phosphate as a good leaving group.</text>
</comment>
<keyword evidence="3 7" id="KW-0547">Nucleotide-binding</keyword>
<keyword evidence="11" id="KW-1185">Reference proteome</keyword>
<feature type="binding site" evidence="7">
    <location>
        <position position="9"/>
    </location>
    <ligand>
        <name>Mg(2+)</name>
        <dbReference type="ChEBI" id="CHEBI:18420"/>
    </ligand>
</feature>
<feature type="active site" description="Proton acceptor" evidence="7 9">
    <location>
        <position position="57"/>
    </location>
</feature>
<evidence type="ECO:0000256" key="1">
    <source>
        <dbReference type="ARBA" id="ARBA00022598"/>
    </source>
</evidence>
<dbReference type="InterPro" id="IPR022279">
    <property type="entry name" value="Pup_ligase"/>
</dbReference>
<evidence type="ECO:0000256" key="3">
    <source>
        <dbReference type="ARBA" id="ARBA00022741"/>
    </source>
</evidence>
<evidence type="ECO:0000256" key="8">
    <source>
        <dbReference type="NCBIfam" id="TIGR03686"/>
    </source>
</evidence>
<keyword evidence="4 7" id="KW-0833">Ubl conjugation pathway</keyword>
<dbReference type="NCBIfam" id="TIGR03686">
    <property type="entry name" value="pupylate_PafA"/>
    <property type="match status" value="1"/>
</dbReference>
<keyword evidence="2 7" id="KW-0479">Metal-binding</keyword>
<dbReference type="PIRSF" id="PIRSF018077">
    <property type="entry name" value="UCP018077"/>
    <property type="match status" value="1"/>
</dbReference>
<proteinExistence type="inferred from homology"/>
<dbReference type="PATRIC" id="fig|1678637.3.peg.4990"/>
<dbReference type="PANTHER" id="PTHR42307">
    <property type="entry name" value="PUP DEAMIDASE/DEPUPYLASE"/>
    <property type="match status" value="1"/>
</dbReference>
<name>A0A0K9X9G4_9ACTN</name>
<comment type="pathway">
    <text evidence="7">Protein modification; protein pupylation.</text>
</comment>
<organism evidence="10 11">
    <name type="scientific">Streptomyces caatingaensis</name>
    <dbReference type="NCBI Taxonomy" id="1678637"/>
    <lineage>
        <taxon>Bacteria</taxon>
        <taxon>Bacillati</taxon>
        <taxon>Actinomycetota</taxon>
        <taxon>Actinomycetes</taxon>
        <taxon>Kitasatosporales</taxon>
        <taxon>Streptomycetaceae</taxon>
        <taxon>Streptomyces</taxon>
    </lineage>
</organism>
<evidence type="ECO:0000313" key="10">
    <source>
        <dbReference type="EMBL" id="KNB49716.1"/>
    </source>
</evidence>
<evidence type="ECO:0000256" key="2">
    <source>
        <dbReference type="ARBA" id="ARBA00022723"/>
    </source>
</evidence>
<dbReference type="AlphaFoldDB" id="A0A0K9X9G4"/>
<dbReference type="EMBL" id="LFXA01000017">
    <property type="protein sequence ID" value="KNB49716.1"/>
    <property type="molecule type" value="Genomic_DNA"/>
</dbReference>
<feature type="binding site" evidence="7">
    <location>
        <position position="420"/>
    </location>
    <ligand>
        <name>ATP</name>
        <dbReference type="ChEBI" id="CHEBI:30616"/>
    </ligand>
</feature>
<accession>A0A0K9X9G4</accession>
<dbReference type="Proteomes" id="UP000037288">
    <property type="component" value="Unassembled WGS sequence"/>
</dbReference>
<feature type="binding site" evidence="7">
    <location>
        <position position="53"/>
    </location>
    <ligand>
        <name>ATP</name>
        <dbReference type="ChEBI" id="CHEBI:30616"/>
    </ligand>
</feature>
<dbReference type="GO" id="GO:0019787">
    <property type="term" value="F:ubiquitin-like protein transferase activity"/>
    <property type="evidence" value="ECO:0007669"/>
    <property type="project" value="UniProtKB-UniRule"/>
</dbReference>
<dbReference type="GO" id="GO:0010498">
    <property type="term" value="P:proteasomal protein catabolic process"/>
    <property type="evidence" value="ECO:0007669"/>
    <property type="project" value="UniProtKB-UniRule"/>
</dbReference>
<dbReference type="RefSeq" id="WP_049718264.1">
    <property type="nucleotide sequence ID" value="NZ_LFXA01000017.1"/>
</dbReference>
<evidence type="ECO:0000256" key="5">
    <source>
        <dbReference type="ARBA" id="ARBA00022840"/>
    </source>
</evidence>
<comment type="similarity">
    <text evidence="7">Belongs to the Pup ligase/Pup deamidase family. Pup-conjugating enzyme subfamily.</text>
</comment>
<dbReference type="EC" id="6.3.1.19" evidence="7 8"/>
<gene>
    <name evidence="7" type="primary">pafA</name>
    <name evidence="10" type="ORF">AC230_23280</name>
</gene>
<dbReference type="OrthoDB" id="9760627at2"/>
<comment type="function">
    <text evidence="7">Catalyzes the covalent attachment of the prokaryotic ubiquitin-like protein modifier Pup to the proteasomal substrate proteins, thereby targeting them for proteasomal degradation. This tagging system is termed pupylation. The ligation reaction involves the side-chain carboxylate of the C-terminal glutamate of Pup and the side-chain amino group of a substrate lysine.</text>
</comment>
<comment type="pathway">
    <text evidence="7">Protein degradation; proteasomal Pup-dependent pathway.</text>
</comment>
<dbReference type="InterPro" id="IPR004347">
    <property type="entry name" value="Pup_ligase/deamidase"/>
</dbReference>
<evidence type="ECO:0000256" key="7">
    <source>
        <dbReference type="HAMAP-Rule" id="MF_02111"/>
    </source>
</evidence>
<dbReference type="HAMAP" id="MF_02111">
    <property type="entry name" value="Pup_ligase"/>
    <property type="match status" value="1"/>
</dbReference>
<reference evidence="11" key="1">
    <citation type="submission" date="2015-07" db="EMBL/GenBank/DDBJ databases">
        <title>Draft genome sequence of Streptomyces sp. CMAA 1322, a bacterium isolated from Caatinga biome, from dry forest semiarid of Brazil.</title>
        <authorList>
            <person name="Santos S.N."/>
            <person name="Gacesa R."/>
            <person name="Taketani R.G."/>
            <person name="Long P.F."/>
            <person name="Melo I.S."/>
        </authorList>
    </citation>
    <scope>NUCLEOTIDE SEQUENCE [LARGE SCALE GENOMIC DNA]</scope>
    <source>
        <strain evidence="11">CMAA 1322</strain>
    </source>
</reference>
<dbReference type="UniPathway" id="UPA00997"/>
<evidence type="ECO:0000256" key="9">
    <source>
        <dbReference type="PIRSR" id="PIRSR018077-1"/>
    </source>
</evidence>
<keyword evidence="5 7" id="KW-0067">ATP-binding</keyword>
<feature type="binding site" evidence="7">
    <location>
        <position position="63"/>
    </location>
    <ligand>
        <name>Mg(2+)</name>
        <dbReference type="ChEBI" id="CHEBI:18420"/>
    </ligand>
</feature>
<comment type="caution">
    <text evidence="10">The sequence shown here is derived from an EMBL/GenBank/DDBJ whole genome shotgun (WGS) entry which is preliminary data.</text>
</comment>
<dbReference type="GO" id="GO:0016879">
    <property type="term" value="F:ligase activity, forming carbon-nitrogen bonds"/>
    <property type="evidence" value="ECO:0007669"/>
    <property type="project" value="UniProtKB-UniRule"/>
</dbReference>
<feature type="binding site" evidence="7">
    <location>
        <position position="55"/>
    </location>
    <ligand>
        <name>Mg(2+)</name>
        <dbReference type="ChEBI" id="CHEBI:18420"/>
    </ligand>
</feature>
<evidence type="ECO:0000256" key="4">
    <source>
        <dbReference type="ARBA" id="ARBA00022786"/>
    </source>
</evidence>
<evidence type="ECO:0000256" key="6">
    <source>
        <dbReference type="ARBA" id="ARBA00022842"/>
    </source>
</evidence>
<dbReference type="GO" id="GO:0070490">
    <property type="term" value="P:protein pupylation"/>
    <property type="evidence" value="ECO:0007669"/>
    <property type="project" value="UniProtKB-UniRule"/>
</dbReference>
<protein>
    <recommendedName>
        <fullName evidence="7 8">Pup--protein ligase</fullName>
        <ecNumber evidence="7 8">6.3.1.19</ecNumber>
    </recommendedName>
    <alternativeName>
        <fullName evidence="7">Proteasome accessory factor A</fullName>
    </alternativeName>
    <alternativeName>
        <fullName evidence="7">Pup-conjugating enzyme</fullName>
    </alternativeName>
</protein>
<dbReference type="UniPathway" id="UPA00998"/>
<dbReference type="STRING" id="1678637.AC230_23280"/>
<dbReference type="GO" id="GO:0000287">
    <property type="term" value="F:magnesium ion binding"/>
    <property type="evidence" value="ECO:0007669"/>
    <property type="project" value="UniProtKB-UniRule"/>
</dbReference>
<sequence length="453" mass="52220">MDRRIFGLENEYGVTCTFRGQRRLSPDEVARYLFRRVVSWGRSSNVFLRNGARLYLDVGSHPEYATPECDNVTELVTHDKAGERILEGLLVDAERRLHEEGIAGDVYLFKNNTDSAGNSYGCHENYLVARHGEFSRLADILIPFLVTRQLICGAGKVLQTPRGAVYCVSQRAEHIWEGVSSATTRSRPIINTRDEPHADAERYRRLHVIVGDSNMSETTMLLKVGATDLVLRMIEAGTVMRDLTLENPIRAIREVSHDTTGRRKVRLASGREASALEVQQEYYEKAVDFCERRGIRTGTVERVLELWGRSLEAIRDEDLDRISTEIDWVMKYQLIERYRTKNNISMSHPRVAQIDLAYHDIHRRRGLYYLLERRGQAARVCNDLKIFEGKSVPPQTTRARLRGDFIRRAQEQRRDFTVDWVHLKLNDQAQRTVLCKDPFRSVDDRVEKLIAGM</sequence>
<keyword evidence="1 7" id="KW-0436">Ligase</keyword>
<evidence type="ECO:0000313" key="11">
    <source>
        <dbReference type="Proteomes" id="UP000037288"/>
    </source>
</evidence>
<dbReference type="PANTHER" id="PTHR42307:SF3">
    <property type="entry name" value="PUP--PROTEIN LIGASE"/>
    <property type="match status" value="1"/>
</dbReference>
<keyword evidence="6 7" id="KW-0460">Magnesium</keyword>
<dbReference type="GO" id="GO:0005524">
    <property type="term" value="F:ATP binding"/>
    <property type="evidence" value="ECO:0007669"/>
    <property type="project" value="UniProtKB-UniRule"/>
</dbReference>
<comment type="catalytic activity">
    <reaction evidence="7">
        <text>ATP + [prokaryotic ubiquitin-like protein]-L-glutamate + [protein]-L-lysine = ADP + phosphate + N(6)-([prokaryotic ubiquitin-like protein]-gamma-L-glutamyl)-[protein]-L-lysine.</text>
        <dbReference type="EC" id="6.3.1.19"/>
    </reaction>
</comment>
<feature type="binding site" evidence="7">
    <location>
        <position position="66"/>
    </location>
    <ligand>
        <name>ATP</name>
        <dbReference type="ChEBI" id="CHEBI:30616"/>
    </ligand>
</feature>
<dbReference type="GO" id="GO:0019941">
    <property type="term" value="P:modification-dependent protein catabolic process"/>
    <property type="evidence" value="ECO:0007669"/>
    <property type="project" value="UniProtKB-UniRule"/>
</dbReference>